<gene>
    <name evidence="2" type="ORF">D7V93_35565</name>
</gene>
<feature type="domain" description="Methyltransferase" evidence="1">
    <location>
        <begin position="53"/>
        <end position="144"/>
    </location>
</feature>
<keyword evidence="3" id="KW-1185">Reference proteome</keyword>
<dbReference type="RefSeq" id="WP_120647587.1">
    <property type="nucleotide sequence ID" value="NZ_RAWB01000578.1"/>
</dbReference>
<reference evidence="3" key="1">
    <citation type="submission" date="2018-09" db="EMBL/GenBank/DDBJ databases">
        <authorList>
            <person name="Livingstone P.G."/>
            <person name="Whitworth D.E."/>
        </authorList>
    </citation>
    <scope>NUCLEOTIDE SEQUENCE [LARGE SCALE GENOMIC DNA]</scope>
    <source>
        <strain evidence="3">CA051B</strain>
    </source>
</reference>
<dbReference type="Pfam" id="PF13649">
    <property type="entry name" value="Methyltransf_25"/>
    <property type="match status" value="1"/>
</dbReference>
<dbReference type="Proteomes" id="UP000272888">
    <property type="component" value="Unassembled WGS sequence"/>
</dbReference>
<dbReference type="SUPFAM" id="SSF53335">
    <property type="entry name" value="S-adenosyl-L-methionine-dependent methyltransferases"/>
    <property type="match status" value="1"/>
</dbReference>
<evidence type="ECO:0000313" key="3">
    <source>
        <dbReference type="Proteomes" id="UP000272888"/>
    </source>
</evidence>
<dbReference type="EMBL" id="RAWB01000578">
    <property type="protein sequence ID" value="RKH45290.1"/>
    <property type="molecule type" value="Genomic_DNA"/>
</dbReference>
<evidence type="ECO:0000259" key="1">
    <source>
        <dbReference type="Pfam" id="PF13649"/>
    </source>
</evidence>
<dbReference type="GO" id="GO:0032259">
    <property type="term" value="P:methylation"/>
    <property type="evidence" value="ECO:0007669"/>
    <property type="project" value="UniProtKB-KW"/>
</dbReference>
<dbReference type="InterPro" id="IPR041698">
    <property type="entry name" value="Methyltransf_25"/>
</dbReference>
<keyword evidence="2" id="KW-0489">Methyltransferase</keyword>
<dbReference type="InterPro" id="IPR029063">
    <property type="entry name" value="SAM-dependent_MTases_sf"/>
</dbReference>
<accession>A0A3A8NPI0</accession>
<comment type="caution">
    <text evidence="2">The sequence shown here is derived from an EMBL/GenBank/DDBJ whole genome shotgun (WGS) entry which is preliminary data.</text>
</comment>
<organism evidence="2 3">
    <name type="scientific">Corallococcus llansteffanensis</name>
    <dbReference type="NCBI Taxonomy" id="2316731"/>
    <lineage>
        <taxon>Bacteria</taxon>
        <taxon>Pseudomonadati</taxon>
        <taxon>Myxococcota</taxon>
        <taxon>Myxococcia</taxon>
        <taxon>Myxococcales</taxon>
        <taxon>Cystobacterineae</taxon>
        <taxon>Myxococcaceae</taxon>
        <taxon>Corallococcus</taxon>
    </lineage>
</organism>
<protein>
    <submittedName>
        <fullName evidence="2">Methyltransferase domain-containing protein</fullName>
    </submittedName>
</protein>
<evidence type="ECO:0000313" key="2">
    <source>
        <dbReference type="EMBL" id="RKH45290.1"/>
    </source>
</evidence>
<name>A0A3A8NPI0_9BACT</name>
<dbReference type="Gene3D" id="3.40.50.150">
    <property type="entry name" value="Vaccinia Virus protein VP39"/>
    <property type="match status" value="1"/>
</dbReference>
<dbReference type="GO" id="GO:0008168">
    <property type="term" value="F:methyltransferase activity"/>
    <property type="evidence" value="ECO:0007669"/>
    <property type="project" value="UniProtKB-KW"/>
</dbReference>
<sequence length="196" mass="22171">MTPSPSAPLVDPCTVPSSPEADDPWRFDALGCVRSRDTVTMDALPRARYRSALEIGGGIGGLTEKLQARCDALLCVDTSPRDQARAIHRCRHLTHVRFQQLSVPDAYPDATFDLTLLSERACYWSAPELARAQQRILEHLEPGGHLLLVHWTGQTRDMRLNGHDVHDAFHRLTRRGLRHLRGEMEGTYRLDVFERL</sequence>
<keyword evidence="2" id="KW-0808">Transferase</keyword>
<dbReference type="AlphaFoldDB" id="A0A3A8NPI0"/>
<proteinExistence type="predicted"/>